<evidence type="ECO:0000259" key="7">
    <source>
        <dbReference type="Pfam" id="PF25963"/>
    </source>
</evidence>
<keyword evidence="2" id="KW-0812">Transmembrane</keyword>
<evidence type="ECO:0000256" key="3">
    <source>
        <dbReference type="ARBA" id="ARBA00022989"/>
    </source>
</evidence>
<sequence>MFQRAFITTCCVLFAFIAIAWKYEQYLLNPWTRDGLVKAHIVQIAPRVTGPIIHIDIKDNVEVKAGQILFTIDPRTYKVALAKAKANLDQAKAQLKEAKDQADRDIQLAQRQPSSIPQITLFQKKNAVIQAQADVKAAESIYQKSKLDLSFTKVTAPVDGYITNLNLNVGSQVVENQPVVALIDKNSFWIDGFFKETDISDIAVGDKATVTLMAYRDQPLSGSVESIGYGISQEDGSTGYFLLPNVKPTFQWIRLAQRIPVRIRLNNVPDNIQLRIGASASIILHKKSRIKHVKELK</sequence>
<evidence type="ECO:0000256" key="5">
    <source>
        <dbReference type="SAM" id="Coils"/>
    </source>
</evidence>
<dbReference type="SUPFAM" id="SSF111369">
    <property type="entry name" value="HlyD-like secretion proteins"/>
    <property type="match status" value="1"/>
</dbReference>
<accession>A0ABN8E5U2</accession>
<evidence type="ECO:0000313" key="8">
    <source>
        <dbReference type="EMBL" id="CAH0540361.1"/>
    </source>
</evidence>
<dbReference type="Pfam" id="PF25963">
    <property type="entry name" value="Beta-barrel_AAEA"/>
    <property type="match status" value="1"/>
</dbReference>
<feature type="domain" description="Multidrug resistance protein MdtA-like barrel-sandwich hybrid" evidence="6">
    <location>
        <begin position="41"/>
        <end position="182"/>
    </location>
</feature>
<dbReference type="Gene3D" id="2.40.30.170">
    <property type="match status" value="1"/>
</dbReference>
<dbReference type="Proteomes" id="UP000838748">
    <property type="component" value="Unassembled WGS sequence"/>
</dbReference>
<dbReference type="PANTHER" id="PTHR30367">
    <property type="entry name" value="P-HYDROXYBENZOIC ACID EFFLUX PUMP SUBUNIT AAEA-RELATED"/>
    <property type="match status" value="1"/>
</dbReference>
<dbReference type="Gene3D" id="2.40.50.100">
    <property type="match status" value="1"/>
</dbReference>
<dbReference type="RefSeq" id="WP_237362342.1">
    <property type="nucleotide sequence ID" value="NZ_CAKLDM010000002.1"/>
</dbReference>
<comment type="similarity">
    <text evidence="1">Belongs to the membrane fusion protein (MFP) (TC 8.A.1) family.</text>
</comment>
<proteinExistence type="inferred from homology"/>
<evidence type="ECO:0000256" key="1">
    <source>
        <dbReference type="ARBA" id="ARBA00009477"/>
    </source>
</evidence>
<comment type="caution">
    <text evidence="8">The sequence shown here is derived from an EMBL/GenBank/DDBJ whole genome shotgun (WGS) entry which is preliminary data.</text>
</comment>
<dbReference type="InterPro" id="IPR058634">
    <property type="entry name" value="AaeA-lik-b-barrel"/>
</dbReference>
<keyword evidence="5" id="KW-0175">Coiled coil</keyword>
<dbReference type="NCBIfam" id="TIGR01730">
    <property type="entry name" value="RND_mfp"/>
    <property type="match status" value="1"/>
</dbReference>
<dbReference type="InterPro" id="IPR050393">
    <property type="entry name" value="MFP_Efflux_Pump"/>
</dbReference>
<gene>
    <name evidence="8" type="primary">aaeA_2</name>
    <name evidence="8" type="ORF">VMF7928_02806</name>
</gene>
<name>A0ABN8E5U2_9VIBR</name>
<protein>
    <submittedName>
        <fullName evidence="8">p-hydroxybenzoic acid efflux pump subunit AaeA</fullName>
    </submittedName>
</protein>
<dbReference type="Pfam" id="PF25917">
    <property type="entry name" value="BSH_RND"/>
    <property type="match status" value="1"/>
</dbReference>
<feature type="domain" description="p-hydroxybenzoic acid efflux pump subunit AaeA-like beta-barrel" evidence="7">
    <location>
        <begin position="187"/>
        <end position="284"/>
    </location>
</feature>
<reference evidence="8" key="1">
    <citation type="submission" date="2021-11" db="EMBL/GenBank/DDBJ databases">
        <authorList>
            <person name="Rodrigo-Torres L."/>
            <person name="Arahal R. D."/>
            <person name="Lucena T."/>
        </authorList>
    </citation>
    <scope>NUCLEOTIDE SEQUENCE</scope>
    <source>
        <strain evidence="8">CECT 7928</strain>
    </source>
</reference>
<organism evidence="8 9">
    <name type="scientific">Vibrio marisflavi CECT 7928</name>
    <dbReference type="NCBI Taxonomy" id="634439"/>
    <lineage>
        <taxon>Bacteria</taxon>
        <taxon>Pseudomonadati</taxon>
        <taxon>Pseudomonadota</taxon>
        <taxon>Gammaproteobacteria</taxon>
        <taxon>Vibrionales</taxon>
        <taxon>Vibrionaceae</taxon>
        <taxon>Vibrio</taxon>
    </lineage>
</organism>
<evidence type="ECO:0000256" key="2">
    <source>
        <dbReference type="ARBA" id="ARBA00022692"/>
    </source>
</evidence>
<dbReference type="EMBL" id="CAKLDM010000002">
    <property type="protein sequence ID" value="CAH0540361.1"/>
    <property type="molecule type" value="Genomic_DNA"/>
</dbReference>
<evidence type="ECO:0000256" key="4">
    <source>
        <dbReference type="ARBA" id="ARBA00023136"/>
    </source>
</evidence>
<dbReference type="InterPro" id="IPR058625">
    <property type="entry name" value="MdtA-like_BSH"/>
</dbReference>
<evidence type="ECO:0000313" key="9">
    <source>
        <dbReference type="Proteomes" id="UP000838748"/>
    </source>
</evidence>
<dbReference type="PANTHER" id="PTHR30367:SF1">
    <property type="entry name" value="MULTIDRUG RESISTANCE PROTEIN MDTN"/>
    <property type="match status" value="1"/>
</dbReference>
<dbReference type="InterPro" id="IPR006143">
    <property type="entry name" value="RND_pump_MFP"/>
</dbReference>
<keyword evidence="3" id="KW-1133">Transmembrane helix</keyword>
<keyword evidence="4" id="KW-0472">Membrane</keyword>
<feature type="coiled-coil region" evidence="5">
    <location>
        <begin position="81"/>
        <end position="112"/>
    </location>
</feature>
<keyword evidence="9" id="KW-1185">Reference proteome</keyword>
<evidence type="ECO:0000259" key="6">
    <source>
        <dbReference type="Pfam" id="PF25917"/>
    </source>
</evidence>